<dbReference type="EMBL" id="CP011393">
    <property type="protein sequence ID" value="ANE41929.1"/>
    <property type="molecule type" value="Genomic_DNA"/>
</dbReference>
<keyword evidence="1" id="KW-0238">DNA-binding</keyword>
<dbReference type="InterPro" id="IPR003772">
    <property type="entry name" value="YceD"/>
</dbReference>
<protein>
    <submittedName>
        <fullName evidence="1">DNA-binding protein</fullName>
    </submittedName>
</protein>
<dbReference type="Pfam" id="PF02620">
    <property type="entry name" value="YceD"/>
    <property type="match status" value="1"/>
</dbReference>
<dbReference type="Proteomes" id="UP000077096">
    <property type="component" value="Chromosome"/>
</dbReference>
<accession>A0A172T4I4</accession>
<evidence type="ECO:0000313" key="1">
    <source>
        <dbReference type="EMBL" id="ANE41929.1"/>
    </source>
</evidence>
<name>A0A172T4I4_FERPE</name>
<proteinExistence type="predicted"/>
<dbReference type="AlphaFoldDB" id="A0A172T4I4"/>
<reference evidence="1 2" key="1">
    <citation type="submission" date="2014-08" db="EMBL/GenBank/DDBJ databases">
        <title>Fervidobacterium pennivorans DYC genome.</title>
        <authorList>
            <person name="Wushke S."/>
        </authorList>
    </citation>
    <scope>NUCLEOTIDE SEQUENCE [LARGE SCALE GENOMIC DNA]</scope>
    <source>
        <strain evidence="1 2">DYC</strain>
    </source>
</reference>
<dbReference type="OrthoDB" id="9790372at2"/>
<gene>
    <name evidence="1" type="ORF">JM64_08220</name>
</gene>
<evidence type="ECO:0000313" key="2">
    <source>
        <dbReference type="Proteomes" id="UP000077096"/>
    </source>
</evidence>
<dbReference type="GO" id="GO:0003677">
    <property type="term" value="F:DNA binding"/>
    <property type="evidence" value="ECO:0007669"/>
    <property type="project" value="UniProtKB-KW"/>
</dbReference>
<sequence>MWKVNVKDLIKERRKVIEGIYAPEFVELHTGTYKVLHGGFKVKMVLTYADNKILLGGYARGYVERPCDRCLKLSEMYIDGIIEAVYTFEKKPLSKNEELKDLANEILLTGDIIDLEERIVEGIVSSAPDVFVCSPDCKGLCPYCGADLNEESNHTCKAMEEEQIDPRFAKLLKIKHTQEG</sequence>
<organism evidence="1 2">
    <name type="scientific">Fervidobacterium pennivorans</name>
    <dbReference type="NCBI Taxonomy" id="93466"/>
    <lineage>
        <taxon>Bacteria</taxon>
        <taxon>Thermotogati</taxon>
        <taxon>Thermotogota</taxon>
        <taxon>Thermotogae</taxon>
        <taxon>Thermotogales</taxon>
        <taxon>Fervidobacteriaceae</taxon>
        <taxon>Fervidobacterium</taxon>
    </lineage>
</organism>
<dbReference type="PATRIC" id="fig|93466.3.peg.1730"/>
<dbReference type="KEGG" id="fng:JM64_08220"/>